<name>A0A8X7V7V9_BRACI</name>
<dbReference type="EMBL" id="JAAMPC010000007">
    <property type="protein sequence ID" value="KAG2304141.1"/>
    <property type="molecule type" value="Genomic_DNA"/>
</dbReference>
<accession>A0A8X7V7V9</accession>
<feature type="transmembrane region" description="Helical" evidence="1">
    <location>
        <begin position="37"/>
        <end position="54"/>
    </location>
</feature>
<keyword evidence="1" id="KW-1133">Transmembrane helix</keyword>
<keyword evidence="1" id="KW-0812">Transmembrane</keyword>
<evidence type="ECO:0000313" key="3">
    <source>
        <dbReference type="Proteomes" id="UP000886595"/>
    </source>
</evidence>
<gene>
    <name evidence="2" type="ORF">Bca52824_032792</name>
</gene>
<dbReference type="Proteomes" id="UP000886595">
    <property type="component" value="Unassembled WGS sequence"/>
</dbReference>
<feature type="transmembrane region" description="Helical" evidence="1">
    <location>
        <begin position="74"/>
        <end position="96"/>
    </location>
</feature>
<evidence type="ECO:0000256" key="1">
    <source>
        <dbReference type="SAM" id="Phobius"/>
    </source>
</evidence>
<comment type="caution">
    <text evidence="2">The sequence shown here is derived from an EMBL/GenBank/DDBJ whole genome shotgun (WGS) entry which is preliminary data.</text>
</comment>
<organism evidence="2 3">
    <name type="scientific">Brassica carinata</name>
    <name type="common">Ethiopian mustard</name>
    <name type="synonym">Abyssinian cabbage</name>
    <dbReference type="NCBI Taxonomy" id="52824"/>
    <lineage>
        <taxon>Eukaryota</taxon>
        <taxon>Viridiplantae</taxon>
        <taxon>Streptophyta</taxon>
        <taxon>Embryophyta</taxon>
        <taxon>Tracheophyta</taxon>
        <taxon>Spermatophyta</taxon>
        <taxon>Magnoliopsida</taxon>
        <taxon>eudicotyledons</taxon>
        <taxon>Gunneridae</taxon>
        <taxon>Pentapetalae</taxon>
        <taxon>rosids</taxon>
        <taxon>malvids</taxon>
        <taxon>Brassicales</taxon>
        <taxon>Brassicaceae</taxon>
        <taxon>Brassiceae</taxon>
        <taxon>Brassica</taxon>
    </lineage>
</organism>
<proteinExistence type="predicted"/>
<sequence>MRTVLGSHFLTILRFSSSSVVLCGFFSACYRWNWGDLLIFGSVDVKMVVVLFGVESETQQLYLVRLRFEDIRGFGSPSWCVAGGLLSVLLVVFSGLDQGGAPLQFVFSSAVN</sequence>
<dbReference type="PROSITE" id="PS51257">
    <property type="entry name" value="PROKAR_LIPOPROTEIN"/>
    <property type="match status" value="1"/>
</dbReference>
<reference evidence="2 3" key="1">
    <citation type="submission" date="2020-02" db="EMBL/GenBank/DDBJ databases">
        <authorList>
            <person name="Ma Q."/>
            <person name="Huang Y."/>
            <person name="Song X."/>
            <person name="Pei D."/>
        </authorList>
    </citation>
    <scope>NUCLEOTIDE SEQUENCE [LARGE SCALE GENOMIC DNA]</scope>
    <source>
        <strain evidence="2">Sxm20200214</strain>
        <tissue evidence="2">Leaf</tissue>
    </source>
</reference>
<evidence type="ECO:0000313" key="2">
    <source>
        <dbReference type="EMBL" id="KAG2304141.1"/>
    </source>
</evidence>
<dbReference type="AlphaFoldDB" id="A0A8X7V7V9"/>
<protein>
    <submittedName>
        <fullName evidence="2">Uncharacterized protein</fullName>
    </submittedName>
</protein>
<keyword evidence="3" id="KW-1185">Reference proteome</keyword>
<keyword evidence="1" id="KW-0472">Membrane</keyword>